<dbReference type="AlphaFoldDB" id="A0A4R2P5U4"/>
<dbReference type="Gene3D" id="1.20.1090.10">
    <property type="entry name" value="Dehydroquinate synthase-like - alpha domain"/>
    <property type="match status" value="1"/>
</dbReference>
<organism evidence="6 7">
    <name type="scientific">Scopulibacillus darangshiensis</name>
    <dbReference type="NCBI Taxonomy" id="442528"/>
    <lineage>
        <taxon>Bacteria</taxon>
        <taxon>Bacillati</taxon>
        <taxon>Bacillota</taxon>
        <taxon>Bacilli</taxon>
        <taxon>Bacillales</taxon>
        <taxon>Sporolactobacillaceae</taxon>
        <taxon>Scopulibacillus</taxon>
    </lineage>
</organism>
<dbReference type="CDD" id="cd08551">
    <property type="entry name" value="Fe-ADH"/>
    <property type="match status" value="1"/>
</dbReference>
<dbReference type="PANTHER" id="PTHR11496">
    <property type="entry name" value="ALCOHOL DEHYDROGENASE"/>
    <property type="match status" value="1"/>
</dbReference>
<dbReference type="GO" id="GO:0046872">
    <property type="term" value="F:metal ion binding"/>
    <property type="evidence" value="ECO:0007669"/>
    <property type="project" value="InterPro"/>
</dbReference>
<reference evidence="6 7" key="1">
    <citation type="submission" date="2019-03" db="EMBL/GenBank/DDBJ databases">
        <title>Genomic Encyclopedia of Type Strains, Phase IV (KMG-IV): sequencing the most valuable type-strain genomes for metagenomic binning, comparative biology and taxonomic classification.</title>
        <authorList>
            <person name="Goeker M."/>
        </authorList>
    </citation>
    <scope>NUCLEOTIDE SEQUENCE [LARGE SCALE GENOMIC DNA]</scope>
    <source>
        <strain evidence="6 7">DSM 19377</strain>
    </source>
</reference>
<dbReference type="InterPro" id="IPR001670">
    <property type="entry name" value="ADH_Fe/GldA"/>
</dbReference>
<comment type="caution">
    <text evidence="6">The sequence shown here is derived from an EMBL/GenBank/DDBJ whole genome shotgun (WGS) entry which is preliminary data.</text>
</comment>
<keyword evidence="3" id="KW-0520">NAD</keyword>
<accession>A0A4R2P5U4</accession>
<dbReference type="EMBL" id="SLXK01000009">
    <property type="protein sequence ID" value="TCP29578.1"/>
    <property type="molecule type" value="Genomic_DNA"/>
</dbReference>
<feature type="domain" description="Alcohol dehydrogenase iron-type/glycerol dehydrogenase GldA" evidence="4">
    <location>
        <begin position="7"/>
        <end position="176"/>
    </location>
</feature>
<dbReference type="GO" id="GO:0004022">
    <property type="term" value="F:alcohol dehydrogenase (NAD+) activity"/>
    <property type="evidence" value="ECO:0007669"/>
    <property type="project" value="TreeGrafter"/>
</dbReference>
<dbReference type="OrthoDB" id="9815791at2"/>
<keyword evidence="7" id="KW-1185">Reference proteome</keyword>
<dbReference type="FunFam" id="3.40.50.1970:FF:000003">
    <property type="entry name" value="Alcohol dehydrogenase, iron-containing"/>
    <property type="match status" value="1"/>
</dbReference>
<evidence type="ECO:0000313" key="7">
    <source>
        <dbReference type="Proteomes" id="UP000295416"/>
    </source>
</evidence>
<keyword evidence="2" id="KW-0560">Oxidoreductase</keyword>
<evidence type="ECO:0000256" key="3">
    <source>
        <dbReference type="ARBA" id="ARBA00023027"/>
    </source>
</evidence>
<dbReference type="SUPFAM" id="SSF56796">
    <property type="entry name" value="Dehydroquinate synthase-like"/>
    <property type="match status" value="1"/>
</dbReference>
<dbReference type="Proteomes" id="UP000295416">
    <property type="component" value="Unassembled WGS sequence"/>
</dbReference>
<proteinExistence type="inferred from homology"/>
<dbReference type="Gene3D" id="3.40.50.1970">
    <property type="match status" value="1"/>
</dbReference>
<dbReference type="Pfam" id="PF25137">
    <property type="entry name" value="ADH_Fe_C"/>
    <property type="match status" value="1"/>
</dbReference>
<dbReference type="InterPro" id="IPR018211">
    <property type="entry name" value="ADH_Fe_CS"/>
</dbReference>
<dbReference type="PROSITE" id="PS00913">
    <property type="entry name" value="ADH_IRON_1"/>
    <property type="match status" value="1"/>
</dbReference>
<protein>
    <submittedName>
        <fullName evidence="6">Acetaldehyde reductase EutG</fullName>
    </submittedName>
</protein>
<dbReference type="PANTHER" id="PTHR11496:SF102">
    <property type="entry name" value="ALCOHOL DEHYDROGENASE 4"/>
    <property type="match status" value="1"/>
</dbReference>
<evidence type="ECO:0000313" key="6">
    <source>
        <dbReference type="EMBL" id="TCP29578.1"/>
    </source>
</evidence>
<feature type="domain" description="Fe-containing alcohol dehydrogenase-like C-terminal" evidence="5">
    <location>
        <begin position="187"/>
        <end position="384"/>
    </location>
</feature>
<dbReference type="FunFam" id="1.20.1090.10:FF:000001">
    <property type="entry name" value="Aldehyde-alcohol dehydrogenase"/>
    <property type="match status" value="1"/>
</dbReference>
<evidence type="ECO:0000256" key="1">
    <source>
        <dbReference type="ARBA" id="ARBA00007358"/>
    </source>
</evidence>
<evidence type="ECO:0000259" key="5">
    <source>
        <dbReference type="Pfam" id="PF25137"/>
    </source>
</evidence>
<evidence type="ECO:0000256" key="2">
    <source>
        <dbReference type="ARBA" id="ARBA00023002"/>
    </source>
</evidence>
<dbReference type="InterPro" id="IPR039697">
    <property type="entry name" value="Alcohol_dehydrogenase_Fe"/>
</dbReference>
<gene>
    <name evidence="6" type="ORF">EV207_10931</name>
</gene>
<dbReference type="RefSeq" id="WP_132745562.1">
    <property type="nucleotide sequence ID" value="NZ_SLXK01000009.1"/>
</dbReference>
<evidence type="ECO:0000259" key="4">
    <source>
        <dbReference type="Pfam" id="PF00465"/>
    </source>
</evidence>
<dbReference type="Pfam" id="PF00465">
    <property type="entry name" value="Fe-ADH"/>
    <property type="match status" value="1"/>
</dbReference>
<sequence>MPSVVLPRQIESGPGSFKHLGKKVKAYGGKRPVIIMDSFLASPPLNLHKRVAAILKEEELEPHLFCQFSGEPTTDHVDASLKALTKYKCDSVIAIGGGSAIDIAKATSVFGATQDLKWESIPSLPHLDRLPLFAVPTTAGTGSEATKVMVITNKKTNFKMNPGHPKLIPDAAILDPELTLSLPQSFTAFTGLDALTHAIEAYVSTRASVMTDLYAIKAIGMIGKSLPKVYENGSDIEKRNHMILGSCYAGIAFSNASTNLAHAMGRPLGAHFHIPHGLSVALLLPFVMAFSLPAAKDRFADIALSLGAENSSNQEQLAKTSVDIVHNFNRHFDIWNFGRKHIKNVEELKQTIPHLVEDALSGNGIETNRVLPTSDDIKAIYHSLVKKLSEEKVNITQ</sequence>
<name>A0A4R2P5U4_9BACL</name>
<comment type="similarity">
    <text evidence="1">Belongs to the iron-containing alcohol dehydrogenase family.</text>
</comment>
<dbReference type="InterPro" id="IPR056798">
    <property type="entry name" value="ADH_Fe_C"/>
</dbReference>